<gene>
    <name evidence="4" type="ORF">CWS01_12430</name>
</gene>
<dbReference type="AlphaFoldDB" id="A0A2N0Z1N0"/>
<evidence type="ECO:0000256" key="1">
    <source>
        <dbReference type="PROSITE-ProRule" id="PRU00285"/>
    </source>
</evidence>
<dbReference type="EMBL" id="PISE01000025">
    <property type="protein sequence ID" value="PKG23413.1"/>
    <property type="molecule type" value="Genomic_DNA"/>
</dbReference>
<evidence type="ECO:0000313" key="5">
    <source>
        <dbReference type="Proteomes" id="UP000233375"/>
    </source>
</evidence>
<evidence type="ECO:0000313" key="4">
    <source>
        <dbReference type="EMBL" id="PKG23413.1"/>
    </source>
</evidence>
<dbReference type="Proteomes" id="UP000233375">
    <property type="component" value="Unassembled WGS sequence"/>
</dbReference>
<evidence type="ECO:0000256" key="2">
    <source>
        <dbReference type="RuleBase" id="RU003616"/>
    </source>
</evidence>
<sequence>MEAILMNFDNLKNIYQFAEHHQKEEYWQNLFQYQSSTPLTITNSPSIKNSNTFPACDIYQKDNYFYIDMEIPGMDSNQIQVSLLDNNILEVKGYYRSLQENCAYYLKERQNLQFTKQISLPTRVEEHNLQSSYKKGIYTIYFRQN</sequence>
<dbReference type="SUPFAM" id="SSF49764">
    <property type="entry name" value="HSP20-like chaperones"/>
    <property type="match status" value="1"/>
</dbReference>
<dbReference type="CDD" id="cd06464">
    <property type="entry name" value="ACD_sHsps-like"/>
    <property type="match status" value="1"/>
</dbReference>
<dbReference type="Pfam" id="PF00011">
    <property type="entry name" value="HSP20"/>
    <property type="match status" value="1"/>
</dbReference>
<proteinExistence type="inferred from homology"/>
<dbReference type="Gene3D" id="2.60.40.790">
    <property type="match status" value="1"/>
</dbReference>
<accession>A0A2N0Z1N0</accession>
<dbReference type="InterPro" id="IPR008978">
    <property type="entry name" value="HSP20-like_chaperone"/>
</dbReference>
<reference evidence="4 5" key="1">
    <citation type="journal article" date="2003" name="Int. J. Syst. Evol. Microbiol.">
        <title>Bacillus nealsonii sp. nov., isolated from a spacecraft-assembly facility, whose spores are gamma-radiation resistant.</title>
        <authorList>
            <person name="Venkateswaran K."/>
            <person name="Kempf M."/>
            <person name="Chen F."/>
            <person name="Satomi M."/>
            <person name="Nicholson W."/>
            <person name="Kern R."/>
        </authorList>
    </citation>
    <scope>NUCLEOTIDE SEQUENCE [LARGE SCALE GENOMIC DNA]</scope>
    <source>
        <strain evidence="4 5">FO-92</strain>
    </source>
</reference>
<protein>
    <recommendedName>
        <fullName evidence="3">SHSP domain-containing protein</fullName>
    </recommendedName>
</protein>
<comment type="similarity">
    <text evidence="1 2">Belongs to the small heat shock protein (HSP20) family.</text>
</comment>
<feature type="domain" description="SHSP" evidence="3">
    <location>
        <begin position="46"/>
        <end position="145"/>
    </location>
</feature>
<dbReference type="PROSITE" id="PS01031">
    <property type="entry name" value="SHSP"/>
    <property type="match status" value="1"/>
</dbReference>
<comment type="caution">
    <text evidence="4">The sequence shown here is derived from an EMBL/GenBank/DDBJ whole genome shotgun (WGS) entry which is preliminary data.</text>
</comment>
<organism evidence="4 5">
    <name type="scientific">Niallia nealsonii</name>
    <dbReference type="NCBI Taxonomy" id="115979"/>
    <lineage>
        <taxon>Bacteria</taxon>
        <taxon>Bacillati</taxon>
        <taxon>Bacillota</taxon>
        <taxon>Bacilli</taxon>
        <taxon>Bacillales</taxon>
        <taxon>Bacillaceae</taxon>
        <taxon>Niallia</taxon>
    </lineage>
</organism>
<evidence type="ECO:0000259" key="3">
    <source>
        <dbReference type="PROSITE" id="PS01031"/>
    </source>
</evidence>
<dbReference type="InterPro" id="IPR002068">
    <property type="entry name" value="A-crystallin/Hsp20_dom"/>
</dbReference>
<name>A0A2N0Z1N0_9BACI</name>
<keyword evidence="5" id="KW-1185">Reference proteome</keyword>